<dbReference type="PROSITE" id="PS00018">
    <property type="entry name" value="EF_HAND_1"/>
    <property type="match status" value="1"/>
</dbReference>
<evidence type="ECO:0000313" key="4">
    <source>
        <dbReference type="Proteomes" id="UP000006101"/>
    </source>
</evidence>
<accession>K0B8I2</accession>
<dbReference type="InterPro" id="IPR018247">
    <property type="entry name" value="EF_Hand_1_Ca_BS"/>
</dbReference>
<organism evidence="3 4">
    <name type="scientific">Candidatus Nitrosopumilus koreensis AR1</name>
    <dbReference type="NCBI Taxonomy" id="1229908"/>
    <lineage>
        <taxon>Archaea</taxon>
        <taxon>Nitrososphaerota</taxon>
        <taxon>Nitrososphaeria</taxon>
        <taxon>Nitrosopumilales</taxon>
        <taxon>Nitrosopumilaceae</taxon>
        <taxon>Nitrosopumilus</taxon>
    </lineage>
</organism>
<evidence type="ECO:0000256" key="2">
    <source>
        <dbReference type="ARBA" id="ARBA00022837"/>
    </source>
</evidence>
<gene>
    <name evidence="3" type="ORF">NKOR_07115</name>
</gene>
<dbReference type="HOGENOM" id="CLU_564556_0_0_2"/>
<sequence>MSSLITKKMKLMLVLLTVSLTVSFLAWNGTVSFADFDNDGVIDSIDNCPTDSNFDQADFDSDNLGDVCDLDDDNDGFNDDVDLFDTDPSDWADSDFDFIGDNKDTDDDNDGVSDSLDQFDTDPIDWADFDFDGIGSNQDPDDDNDGILDIDDYVPVLPSESLATKYFQDIRTCADMNDGTLRLVCYSEFFGRLAESEKNNADALELSIALSKMGTMDDCHFVSHEIGHVAYEETGDVSKSLQGMDGTMCRGGYFHGVLASYFHNIGELDKPFPNSYKTICDDLIGSSNYQDCVHGLGHGFVHYFGDDLDSSLASCHELSLYQNILCVKGVMMQYTDNVLTRDGLSEETISNLCNSEHLAKNDYLECSMSTGTTLAFFTNHDFQKGQELCDVIVDDVSRNYCVEGLRLEIQDSEKYEVSPLTEDIREKYQPQWIGDNIVDIRTPSTISNFNYQSEIGMITFSFDKPEYVILLIPNNLLLPENYAVSVNGILINDLVVEPNFMGEDVVMIQFVPTSSGTAMIAPVS</sequence>
<dbReference type="EMBL" id="CP003842">
    <property type="protein sequence ID" value="AFS81290.1"/>
    <property type="molecule type" value="Genomic_DNA"/>
</dbReference>
<name>K0B8I2_9ARCH</name>
<evidence type="ECO:0000256" key="1">
    <source>
        <dbReference type="ARBA" id="ARBA00022729"/>
    </source>
</evidence>
<dbReference type="PANTHER" id="PTHR10199">
    <property type="entry name" value="THROMBOSPONDIN"/>
    <property type="match status" value="1"/>
</dbReference>
<dbReference type="STRING" id="1229908.NKOR_07115"/>
<dbReference type="KEGG" id="nkr:NKOR_07115"/>
<dbReference type="Pfam" id="PF02412">
    <property type="entry name" value="TSP_3"/>
    <property type="match status" value="2"/>
</dbReference>
<protein>
    <recommendedName>
        <fullName evidence="5">Thrombospondin type 3 repeat-containing protein</fullName>
    </recommendedName>
</protein>
<dbReference type="InterPro" id="IPR028974">
    <property type="entry name" value="TSP_type-3_rpt"/>
</dbReference>
<dbReference type="InterPro" id="IPR003367">
    <property type="entry name" value="Thrombospondin_3-like_rpt"/>
</dbReference>
<proteinExistence type="predicted"/>
<dbReference type="Proteomes" id="UP000006101">
    <property type="component" value="Chromosome"/>
</dbReference>
<dbReference type="SUPFAM" id="SSF103647">
    <property type="entry name" value="TSP type-3 repeat"/>
    <property type="match status" value="1"/>
</dbReference>
<dbReference type="Gene3D" id="4.10.1080.10">
    <property type="entry name" value="TSP type-3 repeat"/>
    <property type="match status" value="1"/>
</dbReference>
<dbReference type="GO" id="GO:0007155">
    <property type="term" value="P:cell adhesion"/>
    <property type="evidence" value="ECO:0007669"/>
    <property type="project" value="InterPro"/>
</dbReference>
<keyword evidence="2" id="KW-0106">Calcium</keyword>
<reference evidence="3 4" key="1">
    <citation type="journal article" date="2012" name="J. Bacteriol.">
        <title>Draft Genome Sequence of an Ammonia-Oxidizing Archaeon, "Candidatus Nitrosopumilus koreensis" AR1, from Marine Sediment.</title>
        <authorList>
            <person name="Park S.J."/>
            <person name="Kim J.G."/>
            <person name="Jung M.Y."/>
            <person name="Kim S.J."/>
            <person name="Cha I.T."/>
            <person name="Kwon K."/>
            <person name="Lee J.H."/>
            <person name="Rhee S.K."/>
        </authorList>
    </citation>
    <scope>NUCLEOTIDE SEQUENCE [LARGE SCALE GENOMIC DNA]</scope>
    <source>
        <strain evidence="3 4">AR1</strain>
    </source>
</reference>
<evidence type="ECO:0000313" key="3">
    <source>
        <dbReference type="EMBL" id="AFS81290.1"/>
    </source>
</evidence>
<keyword evidence="4" id="KW-1185">Reference proteome</keyword>
<dbReference type="GO" id="GO:0005509">
    <property type="term" value="F:calcium ion binding"/>
    <property type="evidence" value="ECO:0007669"/>
    <property type="project" value="InterPro"/>
</dbReference>
<evidence type="ECO:0008006" key="5">
    <source>
        <dbReference type="Google" id="ProtNLM"/>
    </source>
</evidence>
<dbReference type="PATRIC" id="fig|1229908.8.peg.1542"/>
<keyword evidence="1" id="KW-0732">Signal</keyword>
<dbReference type="AlphaFoldDB" id="K0B8I2"/>